<protein>
    <submittedName>
        <fullName evidence="1">DUF6218 family protein</fullName>
    </submittedName>
</protein>
<name>A0ABW5I4F4_9PSEU</name>
<gene>
    <name evidence="1" type="ORF">ACFSUT_28165</name>
</gene>
<dbReference type="EMBL" id="JBHUKQ010000014">
    <property type="protein sequence ID" value="MFD2484184.1"/>
    <property type="molecule type" value="Genomic_DNA"/>
</dbReference>
<sequence length="161" mass="18414">MAGVVTDEVGDRVAARRFLLFLERRAVAAVYGWWKPREVASDGAFREIVERWPRYADTVVEEPARGKAIVDLEWGHELPDNVEAGGLEDLRWVAGVRPAERTLVVLKELTIARTLRWLVSVWAESEKAKNRRRYVRDVREELLPPSWLSAVQVASATRVPR</sequence>
<dbReference type="Pfam" id="PF19726">
    <property type="entry name" value="DUF6218"/>
    <property type="match status" value="1"/>
</dbReference>
<dbReference type="Proteomes" id="UP001597542">
    <property type="component" value="Unassembled WGS sequence"/>
</dbReference>
<proteinExistence type="predicted"/>
<evidence type="ECO:0000313" key="1">
    <source>
        <dbReference type="EMBL" id="MFD2484184.1"/>
    </source>
</evidence>
<dbReference type="RefSeq" id="WP_344283111.1">
    <property type="nucleotide sequence ID" value="NZ_BAAAHV010000022.1"/>
</dbReference>
<comment type="caution">
    <text evidence="1">The sequence shown here is derived from an EMBL/GenBank/DDBJ whole genome shotgun (WGS) entry which is preliminary data.</text>
</comment>
<evidence type="ECO:0000313" key="2">
    <source>
        <dbReference type="Proteomes" id="UP001597542"/>
    </source>
</evidence>
<keyword evidence="2" id="KW-1185">Reference proteome</keyword>
<organism evidence="1 2">
    <name type="scientific">Amycolatopsis albidoflavus</name>
    <dbReference type="NCBI Taxonomy" id="102226"/>
    <lineage>
        <taxon>Bacteria</taxon>
        <taxon>Bacillati</taxon>
        <taxon>Actinomycetota</taxon>
        <taxon>Actinomycetes</taxon>
        <taxon>Pseudonocardiales</taxon>
        <taxon>Pseudonocardiaceae</taxon>
        <taxon>Amycolatopsis</taxon>
    </lineage>
</organism>
<reference evidence="2" key="1">
    <citation type="journal article" date="2019" name="Int. J. Syst. Evol. Microbiol.">
        <title>The Global Catalogue of Microorganisms (GCM) 10K type strain sequencing project: providing services to taxonomists for standard genome sequencing and annotation.</title>
        <authorList>
            <consortium name="The Broad Institute Genomics Platform"/>
            <consortium name="The Broad Institute Genome Sequencing Center for Infectious Disease"/>
            <person name="Wu L."/>
            <person name="Ma J."/>
        </authorList>
    </citation>
    <scope>NUCLEOTIDE SEQUENCE [LARGE SCALE GENOMIC DNA]</scope>
    <source>
        <strain evidence="2">CGMCC 4.7638</strain>
    </source>
</reference>
<accession>A0ABW5I4F4</accession>
<dbReference type="InterPro" id="IPR046190">
    <property type="entry name" value="DUF6218"/>
</dbReference>